<feature type="transmembrane region" description="Helical" evidence="1">
    <location>
        <begin position="612"/>
        <end position="632"/>
    </location>
</feature>
<name>A0AAD4MWK6_9BILA</name>
<keyword evidence="1" id="KW-0812">Transmembrane</keyword>
<evidence type="ECO:0000256" key="1">
    <source>
        <dbReference type="SAM" id="Phobius"/>
    </source>
</evidence>
<feature type="transmembrane region" description="Helical" evidence="1">
    <location>
        <begin position="578"/>
        <end position="600"/>
    </location>
</feature>
<evidence type="ECO:0000313" key="3">
    <source>
        <dbReference type="Proteomes" id="UP001201812"/>
    </source>
</evidence>
<sequence length="731" mass="83012">MHSEDVKIRRRRKSHFVENEKYRIFWTFAHSPFGLCVVTFCTLVFTATCVEGNVASNGPDYTFGGKVQNIPMTTEHGLEMVQHWMDNMLGSFIATFGDRKFLKKQPRHVVEEFGDCNKKAANVPEQAKCLSRLMKNEIKGEKYLKKFSMQPAKPTSRFEKYQPRRKWRQNLLQKKESKWVGGFRVKRDSKFSDVVSKSNYELMSPGMGKMTPFGSIAQVLLKQVLAAKNKTHAEPWQETIVKLQQNAKRRKEKRKHLEDESLENMDQFVFRGMRDRGMVQEDLETVFNDPKKLKRWLDKKRSAKSKDPMQKFIALLRQGLKIGYSLGGKNASEFDDKSLKVVSPRFLSVVPEEEEYKNETMEFLSPSLFSLHNKGKGIESLTSLPQLMKGFTGQDQQKWMDLIMEAAGVVDQADKLDTDFYENSVKGTAEEIQNKWEVESRTKDGTPLYFTRENVTKMFGSFEDRKIETFMNLHKNITKEQVLELNRTGYVLMTREQLDIIYGKKSPYNNSEALHRLSSVENSTQADELVMKNIHHVAQLKSFKLRQKDIVLSPISFSWGAVLNPTLLSQSFILSPVIFSPIVLSPAVLGPFILTPGLFVPVILSPRVLSPLILTPLVFIPFILSPVVLHPVILSPGIFNPIVLTPLVLSPLILSPQVFAPFVLSPLVLSPFILTPALGSPLVLSPFVLSPIIWSPQALGALVLSPYALSPIIQSRLIAYSVVLSPSWLSK</sequence>
<dbReference type="Pfam" id="PF04870">
    <property type="entry name" value="Moulting_cycle"/>
    <property type="match status" value="1"/>
</dbReference>
<accession>A0AAD4MWK6</accession>
<dbReference type="PANTHER" id="PTHR21523:SF37">
    <property type="entry name" value="MLT-TEN (MLT-10) RELATED"/>
    <property type="match status" value="1"/>
</dbReference>
<dbReference type="EMBL" id="JAKKPZ010000074">
    <property type="protein sequence ID" value="KAI1703960.1"/>
    <property type="molecule type" value="Genomic_DNA"/>
</dbReference>
<proteinExistence type="predicted"/>
<feature type="transmembrane region" description="Helical" evidence="1">
    <location>
        <begin position="672"/>
        <end position="694"/>
    </location>
</feature>
<feature type="transmembrane region" description="Helical" evidence="1">
    <location>
        <begin position="638"/>
        <end position="660"/>
    </location>
</feature>
<keyword evidence="1" id="KW-1133">Transmembrane helix</keyword>
<protein>
    <submittedName>
        <fullName evidence="2">Moulting cycle domain-containing protein</fullName>
    </submittedName>
</protein>
<feature type="transmembrane region" description="Helical" evidence="1">
    <location>
        <begin position="21"/>
        <end position="45"/>
    </location>
</feature>
<dbReference type="Proteomes" id="UP001201812">
    <property type="component" value="Unassembled WGS sequence"/>
</dbReference>
<keyword evidence="1" id="KW-0472">Membrane</keyword>
<evidence type="ECO:0000313" key="2">
    <source>
        <dbReference type="EMBL" id="KAI1703960.1"/>
    </source>
</evidence>
<dbReference type="AlphaFoldDB" id="A0AAD4MWK6"/>
<dbReference type="PANTHER" id="PTHR21523">
    <property type="match status" value="1"/>
</dbReference>
<comment type="caution">
    <text evidence="2">The sequence shown here is derived from an EMBL/GenBank/DDBJ whole genome shotgun (WGS) entry which is preliminary data.</text>
</comment>
<gene>
    <name evidence="2" type="ORF">DdX_14576</name>
</gene>
<keyword evidence="3" id="KW-1185">Reference proteome</keyword>
<dbReference type="InterPro" id="IPR006954">
    <property type="entry name" value="Mlt-10-like"/>
</dbReference>
<organism evidence="2 3">
    <name type="scientific">Ditylenchus destructor</name>
    <dbReference type="NCBI Taxonomy" id="166010"/>
    <lineage>
        <taxon>Eukaryota</taxon>
        <taxon>Metazoa</taxon>
        <taxon>Ecdysozoa</taxon>
        <taxon>Nematoda</taxon>
        <taxon>Chromadorea</taxon>
        <taxon>Rhabditida</taxon>
        <taxon>Tylenchina</taxon>
        <taxon>Tylenchomorpha</taxon>
        <taxon>Sphaerularioidea</taxon>
        <taxon>Anguinidae</taxon>
        <taxon>Anguininae</taxon>
        <taxon>Ditylenchus</taxon>
    </lineage>
</organism>
<reference evidence="2" key="1">
    <citation type="submission" date="2022-01" db="EMBL/GenBank/DDBJ databases">
        <title>Genome Sequence Resource for Two Populations of Ditylenchus destructor, the Migratory Endoparasitic Phytonematode.</title>
        <authorList>
            <person name="Zhang H."/>
            <person name="Lin R."/>
            <person name="Xie B."/>
        </authorList>
    </citation>
    <scope>NUCLEOTIDE SEQUENCE</scope>
    <source>
        <strain evidence="2">BazhouSP</strain>
    </source>
</reference>